<evidence type="ECO:0000313" key="2">
    <source>
        <dbReference type="EMBL" id="CBY24011.1"/>
    </source>
</evidence>
<organism evidence="2">
    <name type="scientific">Oikopleura dioica</name>
    <name type="common">Tunicate</name>
    <dbReference type="NCBI Taxonomy" id="34765"/>
    <lineage>
        <taxon>Eukaryota</taxon>
        <taxon>Metazoa</taxon>
        <taxon>Chordata</taxon>
        <taxon>Tunicata</taxon>
        <taxon>Appendicularia</taxon>
        <taxon>Copelata</taxon>
        <taxon>Oikopleuridae</taxon>
        <taxon>Oikopleura</taxon>
    </lineage>
</organism>
<dbReference type="CDD" id="cd09917">
    <property type="entry name" value="F-box_SF"/>
    <property type="match status" value="1"/>
</dbReference>
<dbReference type="PANTHER" id="PTHR46432">
    <property type="entry name" value="F-BOX ONLY PROTEIN 42"/>
    <property type="match status" value="1"/>
</dbReference>
<dbReference type="InterPro" id="IPR036047">
    <property type="entry name" value="F-box-like_dom_sf"/>
</dbReference>
<dbReference type="SUPFAM" id="SSF117281">
    <property type="entry name" value="Kelch motif"/>
    <property type="match status" value="1"/>
</dbReference>
<protein>
    <recommendedName>
        <fullName evidence="1">F-box domain-containing protein</fullName>
    </recommendedName>
</protein>
<dbReference type="Pfam" id="PF00646">
    <property type="entry name" value="F-box"/>
    <property type="match status" value="1"/>
</dbReference>
<dbReference type="InterPro" id="IPR052821">
    <property type="entry name" value="F-box_only_SRC"/>
</dbReference>
<dbReference type="OrthoDB" id="9973021at2759"/>
<dbReference type="InParanoid" id="E4X4M1"/>
<dbReference type="GO" id="GO:1990756">
    <property type="term" value="F:ubiquitin-like ligase-substrate adaptor activity"/>
    <property type="evidence" value="ECO:0007669"/>
    <property type="project" value="TreeGrafter"/>
</dbReference>
<dbReference type="InterPro" id="IPR015915">
    <property type="entry name" value="Kelch-typ_b-propeller"/>
</dbReference>
<evidence type="ECO:0000259" key="1">
    <source>
        <dbReference type="PROSITE" id="PS50181"/>
    </source>
</evidence>
<dbReference type="PROSITE" id="PS50181">
    <property type="entry name" value="FBOX"/>
    <property type="match status" value="1"/>
</dbReference>
<name>E4X4M1_OIKDI</name>
<dbReference type="EMBL" id="FN653024">
    <property type="protein sequence ID" value="CBY24011.1"/>
    <property type="molecule type" value="Genomic_DNA"/>
</dbReference>
<dbReference type="Proteomes" id="UP000001307">
    <property type="component" value="Unassembled WGS sequence"/>
</dbReference>
<reference evidence="2" key="1">
    <citation type="journal article" date="2010" name="Science">
        <title>Plasticity of animal genome architecture unmasked by rapid evolution of a pelagic tunicate.</title>
        <authorList>
            <person name="Denoeud F."/>
            <person name="Henriet S."/>
            <person name="Mungpakdee S."/>
            <person name="Aury J.M."/>
            <person name="Da Silva C."/>
            <person name="Brinkmann H."/>
            <person name="Mikhaleva J."/>
            <person name="Olsen L.C."/>
            <person name="Jubin C."/>
            <person name="Canestro C."/>
            <person name="Bouquet J.M."/>
            <person name="Danks G."/>
            <person name="Poulain J."/>
            <person name="Campsteijn C."/>
            <person name="Adamski M."/>
            <person name="Cross I."/>
            <person name="Yadetie F."/>
            <person name="Muffato M."/>
            <person name="Louis A."/>
            <person name="Butcher S."/>
            <person name="Tsagkogeorga G."/>
            <person name="Konrad A."/>
            <person name="Singh S."/>
            <person name="Jensen M.F."/>
            <person name="Cong E.H."/>
            <person name="Eikeseth-Otteraa H."/>
            <person name="Noel B."/>
            <person name="Anthouard V."/>
            <person name="Porcel B.M."/>
            <person name="Kachouri-Lafond R."/>
            <person name="Nishino A."/>
            <person name="Ugolini M."/>
            <person name="Chourrout P."/>
            <person name="Nishida H."/>
            <person name="Aasland R."/>
            <person name="Huzurbazar S."/>
            <person name="Westhof E."/>
            <person name="Delsuc F."/>
            <person name="Lehrach H."/>
            <person name="Reinhardt R."/>
            <person name="Weissenbach J."/>
            <person name="Roy S.W."/>
            <person name="Artiguenave F."/>
            <person name="Postlethwait J.H."/>
            <person name="Manak J.R."/>
            <person name="Thompson E.M."/>
            <person name="Jaillon O."/>
            <person name="Du Pasquier L."/>
            <person name="Boudinot P."/>
            <person name="Liberles D.A."/>
            <person name="Volff J.N."/>
            <person name="Philippe H."/>
            <person name="Lenhard B."/>
            <person name="Roest Crollius H."/>
            <person name="Wincker P."/>
            <person name="Chourrout D."/>
        </authorList>
    </citation>
    <scope>NUCLEOTIDE SEQUENCE [LARGE SCALE GENOMIC DNA]</scope>
</reference>
<dbReference type="Gene3D" id="2.120.10.80">
    <property type="entry name" value="Kelch-type beta propeller"/>
    <property type="match status" value="1"/>
</dbReference>
<dbReference type="GO" id="GO:0019005">
    <property type="term" value="C:SCF ubiquitin ligase complex"/>
    <property type="evidence" value="ECO:0007669"/>
    <property type="project" value="TreeGrafter"/>
</dbReference>
<proteinExistence type="predicted"/>
<dbReference type="SUPFAM" id="SSF81383">
    <property type="entry name" value="F-box domain"/>
    <property type="match status" value="1"/>
</dbReference>
<keyword evidence="3" id="KW-1185">Reference proteome</keyword>
<feature type="domain" description="F-box" evidence="1">
    <location>
        <begin position="1"/>
        <end position="51"/>
    </location>
</feature>
<sequence>MSDLPDEIWEQVISFLPSTGPSLAHFSRVSFRFEQITRTHLRRKNRRFEKKLISCEQLEDTRIDYLRGNLLSTNGPRARYQSSVAMLNNILYVFGGYVDSLTALNDSWYFSPKKETWDRVVCSKTPQAKGGAVMVADVKRERLILFGGKLSQLPQSALAAFRTDVRLYPNELSVLNLGEKKKDWHNIRLPNTSEGRTQAAGCILPKLDIFIIDGGSFDERTPIDPDQTLVLDIKNASPTSWRWAKVILEGDIPPFPRSIHAIVPISDDSLIFTSNVVRDFKHCKVTLIIDNQSSRRSFKFTFTKIVTDHLTHMPAYMRGTSYIYSMSTEMLIWLSPVKLSEEQPQKSGLAIHRLKFIENESFAFENFPRGENLKLNNSPLPCILGSTLHQLNSGFLVFGGAQVNPTSTNVWADLSGITGVEPTNHLMFLQI</sequence>
<accession>E4X4M1</accession>
<dbReference type="Pfam" id="PF24681">
    <property type="entry name" value="Kelch_KLHDC2_KLHL20_DRC7"/>
    <property type="match status" value="1"/>
</dbReference>
<dbReference type="AlphaFoldDB" id="E4X4M1"/>
<gene>
    <name evidence="2" type="ORF">GSOID_T00001350001</name>
</gene>
<evidence type="ECO:0000313" key="3">
    <source>
        <dbReference type="Proteomes" id="UP000001307"/>
    </source>
</evidence>
<dbReference type="InterPro" id="IPR001810">
    <property type="entry name" value="F-box_dom"/>
</dbReference>
<dbReference type="PANTHER" id="PTHR46432:SF1">
    <property type="entry name" value="F-BOX ONLY PROTEIN 42"/>
    <property type="match status" value="1"/>
</dbReference>